<reference evidence="1" key="1">
    <citation type="submission" date="2013-12" db="EMBL/GenBank/DDBJ databases">
        <title>A Varibaculum cambriense genome reconstructed from a premature infant gut community with otherwise low bacterial novelty that shifts toward anaerobic metabolism during the third week of life.</title>
        <authorList>
            <person name="Brown C.T."/>
            <person name="Sharon I."/>
            <person name="Thomas B.C."/>
            <person name="Castelle C.J."/>
            <person name="Morowitz M.J."/>
            <person name="Banfield J.F."/>
        </authorList>
    </citation>
    <scope>NUCLEOTIDE SEQUENCE</scope>
</reference>
<evidence type="ECO:0000313" key="1">
    <source>
        <dbReference type="EMBL" id="ETJ39877.1"/>
    </source>
</evidence>
<accession>W1YBK1</accession>
<feature type="non-terminal residue" evidence="1">
    <location>
        <position position="27"/>
    </location>
</feature>
<organism evidence="1">
    <name type="scientific">human gut metagenome</name>
    <dbReference type="NCBI Taxonomy" id="408170"/>
    <lineage>
        <taxon>unclassified sequences</taxon>
        <taxon>metagenomes</taxon>
        <taxon>organismal metagenomes</taxon>
    </lineage>
</organism>
<name>W1YBK1_9ZZZZ</name>
<gene>
    <name evidence="1" type="ORF">Q604_UNBC06238G0001</name>
</gene>
<dbReference type="AlphaFoldDB" id="W1YBK1"/>
<sequence length="27" mass="3272">METKWYSDIWQLVVAPFKRGIPQIVEH</sequence>
<comment type="caution">
    <text evidence="1">The sequence shown here is derived from an EMBL/GenBank/DDBJ whole genome shotgun (WGS) entry which is preliminary data.</text>
</comment>
<protein>
    <submittedName>
        <fullName evidence="1">Uncharacterized protein</fullName>
    </submittedName>
</protein>
<proteinExistence type="predicted"/>
<dbReference type="EMBL" id="AZMM01006238">
    <property type="protein sequence ID" value="ETJ39877.1"/>
    <property type="molecule type" value="Genomic_DNA"/>
</dbReference>